<dbReference type="OrthoDB" id="443948at2759"/>
<evidence type="ECO:0000256" key="2">
    <source>
        <dbReference type="ARBA" id="ARBA00022898"/>
    </source>
</evidence>
<dbReference type="AlphaFoldDB" id="A0A812N6C1"/>
<dbReference type="InterPro" id="IPR005814">
    <property type="entry name" value="Aminotrans_3"/>
</dbReference>
<evidence type="ECO:0000313" key="5">
    <source>
        <dbReference type="Proteomes" id="UP000649617"/>
    </source>
</evidence>
<accession>A0A812N6C1</accession>
<protein>
    <submittedName>
        <fullName evidence="4">BioA protein</fullName>
    </submittedName>
</protein>
<comment type="similarity">
    <text evidence="1 3">Belongs to the class-III pyridoxal-phosphate-dependent aminotransferase family.</text>
</comment>
<evidence type="ECO:0000313" key="4">
    <source>
        <dbReference type="EMBL" id="CAE7291416.1"/>
    </source>
</evidence>
<organism evidence="4 5">
    <name type="scientific">Symbiodinium pilosum</name>
    <name type="common">Dinoflagellate</name>
    <dbReference type="NCBI Taxonomy" id="2952"/>
    <lineage>
        <taxon>Eukaryota</taxon>
        <taxon>Sar</taxon>
        <taxon>Alveolata</taxon>
        <taxon>Dinophyceae</taxon>
        <taxon>Suessiales</taxon>
        <taxon>Symbiodiniaceae</taxon>
        <taxon>Symbiodinium</taxon>
    </lineage>
</organism>
<dbReference type="GO" id="GO:0030170">
    <property type="term" value="F:pyridoxal phosphate binding"/>
    <property type="evidence" value="ECO:0007669"/>
    <property type="project" value="InterPro"/>
</dbReference>
<keyword evidence="2 3" id="KW-0663">Pyridoxal phosphate</keyword>
<dbReference type="GO" id="GO:0008483">
    <property type="term" value="F:transaminase activity"/>
    <property type="evidence" value="ECO:0007669"/>
    <property type="project" value="InterPro"/>
</dbReference>
<dbReference type="Gene3D" id="3.40.640.10">
    <property type="entry name" value="Type I PLP-dependent aspartate aminotransferase-like (Major domain)"/>
    <property type="match status" value="1"/>
</dbReference>
<name>A0A812N6C1_SYMPI</name>
<dbReference type="InterPro" id="IPR015421">
    <property type="entry name" value="PyrdxlP-dep_Trfase_major"/>
</dbReference>
<reference evidence="4" key="1">
    <citation type="submission" date="2021-02" db="EMBL/GenBank/DDBJ databases">
        <authorList>
            <person name="Dougan E. K."/>
            <person name="Rhodes N."/>
            <person name="Thang M."/>
            <person name="Chan C."/>
        </authorList>
    </citation>
    <scope>NUCLEOTIDE SEQUENCE</scope>
</reference>
<dbReference type="PROSITE" id="PS00600">
    <property type="entry name" value="AA_TRANSFER_CLASS_3"/>
    <property type="match status" value="1"/>
</dbReference>
<dbReference type="InterPro" id="IPR015424">
    <property type="entry name" value="PyrdxlP-dep_Trfase"/>
</dbReference>
<dbReference type="InterPro" id="IPR049704">
    <property type="entry name" value="Aminotrans_3_PPA_site"/>
</dbReference>
<keyword evidence="5" id="KW-1185">Reference proteome</keyword>
<dbReference type="PANTHER" id="PTHR43094">
    <property type="entry name" value="AMINOTRANSFERASE"/>
    <property type="match status" value="1"/>
</dbReference>
<evidence type="ECO:0000256" key="3">
    <source>
        <dbReference type="RuleBase" id="RU003560"/>
    </source>
</evidence>
<dbReference type="InterPro" id="IPR015422">
    <property type="entry name" value="PyrdxlP-dep_Trfase_small"/>
</dbReference>
<dbReference type="SUPFAM" id="SSF53383">
    <property type="entry name" value="PLP-dependent transferases"/>
    <property type="match status" value="1"/>
</dbReference>
<dbReference type="Proteomes" id="UP000649617">
    <property type="component" value="Unassembled WGS sequence"/>
</dbReference>
<comment type="caution">
    <text evidence="4">The sequence shown here is derived from an EMBL/GenBank/DDBJ whole genome shotgun (WGS) entry which is preliminary data.</text>
</comment>
<proteinExistence type="inferred from homology"/>
<dbReference type="Pfam" id="PF00202">
    <property type="entry name" value="Aminotran_3"/>
    <property type="match status" value="1"/>
</dbReference>
<dbReference type="EMBL" id="CAJNIZ010009979">
    <property type="protein sequence ID" value="CAE7291416.1"/>
    <property type="molecule type" value="Genomic_DNA"/>
</dbReference>
<evidence type="ECO:0000256" key="1">
    <source>
        <dbReference type="ARBA" id="ARBA00008954"/>
    </source>
</evidence>
<dbReference type="PANTHER" id="PTHR43094:SF1">
    <property type="entry name" value="AMINOTRANSFERASE CLASS-III"/>
    <property type="match status" value="1"/>
</dbReference>
<dbReference type="Gene3D" id="3.90.1150.10">
    <property type="entry name" value="Aspartate Aminotransferase, domain 1"/>
    <property type="match status" value="1"/>
</dbReference>
<gene>
    <name evidence="4" type="primary">bioA</name>
    <name evidence="4" type="ORF">SPIL2461_LOCUS6543</name>
</gene>
<sequence>MNCTWHHHVDLFFFAGDAPSHGDLTERSKAALKRLAARAPVSASHGPGVILQRHGAKLRRLHEHQQEETLLLGAACSEVFTGPRLAKVLRPAFDCQKRVIEQLETDAPFEPLGIHTSAGFPPAVTDFVEILEVHLPWPTEDDWFLNLQLEGASAVWAGVEALAALRAQNLVPAISRCELQNKDPCYLGVAEQSYHGARTTGLGQPALPRWTNAPRTDGQIPYPLPPAEAATSESAKKAYLKEFEGFLAENTERIGIFIFEPQWGSSLLGRTWPKDLLQKVIELCHRFEKSVLCDEIMCGLGRHGHDSLFLSTAWGLNPDAVTFGKAIAAGTFPLSGVAVRRGATTLLRSGQKILQGHTYAGSSELAYLTATQVLKEVPAWFRKVSELGMLVPEILGPLQEDEFLRLHGHGLLWGVELLPPRGAKDLERLKQLCHQENVWPYFVEAPKKGFMISPALDISEAHLREGLRRLARALQALKSCP</sequence>